<sequence length="235" mass="26819">MKVPTTVRVYVIGDVHGCADLLTRMLKNIEKDAQLHPQSRHILVTLGDYIDRGPHSRKVIETLIHLPLNGFETRYLKGNHEDMFLNFLRDPEEGLLWLSNGGWATLVSYGFKVDDLPRETSDLPLARDRTLQLLPPEHLTFFKSLKLHYQLGDYFFVHAGVCPGIPLDKQTEEDLLWIRSEFLHSKTDFGKIVVHGHTIVKEPEIHNNRIALDTGAFHTGNLSCLVLSGGERYFL</sequence>
<dbReference type="SUPFAM" id="SSF56300">
    <property type="entry name" value="Metallo-dependent phosphatases"/>
    <property type="match status" value="1"/>
</dbReference>
<gene>
    <name evidence="2" type="ordered locus">CBUD_1588</name>
</gene>
<dbReference type="CDD" id="cd00144">
    <property type="entry name" value="MPP_PPP_family"/>
    <property type="match status" value="1"/>
</dbReference>
<dbReference type="EMBL" id="CP000733">
    <property type="protein sequence ID" value="ABS76928.1"/>
    <property type="molecule type" value="Genomic_DNA"/>
</dbReference>
<feature type="domain" description="Calcineurin-like phosphoesterase" evidence="1">
    <location>
        <begin position="8"/>
        <end position="200"/>
    </location>
</feature>
<keyword evidence="2" id="KW-0378">Hydrolase</keyword>
<dbReference type="AlphaFoldDB" id="A9KEA6"/>
<name>A9KEA6_COXBN</name>
<dbReference type="Pfam" id="PF00149">
    <property type="entry name" value="Metallophos"/>
    <property type="match status" value="1"/>
</dbReference>
<protein>
    <submittedName>
        <fullName evidence="2">Bis(5'-nucleosyl)-tetraphosphatase (Symmetrical)</fullName>
        <ecNumber evidence="2">3.6.1.41</ecNumber>
    </submittedName>
</protein>
<dbReference type="InterPro" id="IPR029052">
    <property type="entry name" value="Metallo-depent_PP-like"/>
</dbReference>
<dbReference type="PANTHER" id="PTHR42850:SF4">
    <property type="entry name" value="ZINC-DEPENDENT ENDOPOLYPHOSPHATASE"/>
    <property type="match status" value="1"/>
</dbReference>
<dbReference type="EC" id="3.6.1.41" evidence="2"/>
<accession>A9KEA6</accession>
<dbReference type="PANTHER" id="PTHR42850">
    <property type="entry name" value="METALLOPHOSPHOESTERASE"/>
    <property type="match status" value="1"/>
</dbReference>
<reference evidence="2 3" key="1">
    <citation type="journal article" date="2009" name="Infect. Immun.">
        <title>Comparative genomics reveal extensive transposon-mediated genomic plasticity and diversity among potential effector proteins within the genus Coxiella.</title>
        <authorList>
            <person name="Beare P.A."/>
            <person name="Unsworth N."/>
            <person name="Andoh M."/>
            <person name="Voth D.E."/>
            <person name="Omsland A."/>
            <person name="Gilk S.D."/>
            <person name="Williams K.P."/>
            <person name="Sobral B.W."/>
            <person name="Kupko J.J.III."/>
            <person name="Porcella S.F."/>
            <person name="Samuel J.E."/>
            <person name="Heinzen R.A."/>
        </authorList>
    </citation>
    <scope>NUCLEOTIDE SEQUENCE [LARGE SCALE GENOMIC DNA]</scope>
    <source>
        <strain evidence="2 3">Dugway 5J108-111</strain>
    </source>
</reference>
<dbReference type="GO" id="GO:0110154">
    <property type="term" value="P:RNA decapping"/>
    <property type="evidence" value="ECO:0007669"/>
    <property type="project" value="TreeGrafter"/>
</dbReference>
<dbReference type="KEGG" id="cbd:CBUD_1588"/>
<dbReference type="Gene3D" id="3.60.21.10">
    <property type="match status" value="1"/>
</dbReference>
<dbReference type="Proteomes" id="UP000008555">
    <property type="component" value="Chromosome"/>
</dbReference>
<evidence type="ECO:0000259" key="1">
    <source>
        <dbReference type="Pfam" id="PF00149"/>
    </source>
</evidence>
<dbReference type="GO" id="GO:0016791">
    <property type="term" value="F:phosphatase activity"/>
    <property type="evidence" value="ECO:0007669"/>
    <property type="project" value="TreeGrafter"/>
</dbReference>
<evidence type="ECO:0000313" key="2">
    <source>
        <dbReference type="EMBL" id="ABS76928.1"/>
    </source>
</evidence>
<dbReference type="InterPro" id="IPR004843">
    <property type="entry name" value="Calcineurin-like_PHP"/>
</dbReference>
<organism evidence="2 3">
    <name type="scientific">Coxiella burnetii (strain Dugway 5J108-111)</name>
    <dbReference type="NCBI Taxonomy" id="434922"/>
    <lineage>
        <taxon>Bacteria</taxon>
        <taxon>Pseudomonadati</taxon>
        <taxon>Pseudomonadota</taxon>
        <taxon>Gammaproteobacteria</taxon>
        <taxon>Legionellales</taxon>
        <taxon>Coxiellaceae</taxon>
        <taxon>Coxiella</taxon>
    </lineage>
</organism>
<dbReference type="RefSeq" id="WP_005772758.1">
    <property type="nucleotide sequence ID" value="NC_009727.1"/>
</dbReference>
<proteinExistence type="predicted"/>
<dbReference type="GO" id="GO:0005737">
    <property type="term" value="C:cytoplasm"/>
    <property type="evidence" value="ECO:0007669"/>
    <property type="project" value="TreeGrafter"/>
</dbReference>
<dbReference type="InterPro" id="IPR050126">
    <property type="entry name" value="Ap4A_hydrolase"/>
</dbReference>
<dbReference type="GO" id="GO:0008803">
    <property type="term" value="F:bis(5'-nucleosyl)-tetraphosphatase (symmetrical) activity"/>
    <property type="evidence" value="ECO:0007669"/>
    <property type="project" value="UniProtKB-EC"/>
</dbReference>
<evidence type="ECO:0000313" key="3">
    <source>
        <dbReference type="Proteomes" id="UP000008555"/>
    </source>
</evidence>
<dbReference type="HOGENOM" id="CLU_023125_4_1_6"/>